<evidence type="ECO:0000313" key="1">
    <source>
        <dbReference type="EMBL" id="OYW97149.1"/>
    </source>
</evidence>
<gene>
    <name evidence="1" type="ORF">B7Z12_22090</name>
</gene>
<dbReference type="Proteomes" id="UP000215616">
    <property type="component" value="Unassembled WGS sequence"/>
</dbReference>
<feature type="non-terminal residue" evidence="1">
    <location>
        <position position="314"/>
    </location>
</feature>
<proteinExistence type="predicted"/>
<dbReference type="AlphaFoldDB" id="A0A258CND5"/>
<evidence type="ECO:0000313" key="2">
    <source>
        <dbReference type="Proteomes" id="UP000215616"/>
    </source>
</evidence>
<protein>
    <submittedName>
        <fullName evidence="1">Uncharacterized protein</fullName>
    </submittedName>
</protein>
<sequence>MLIEEEDIQPLNEGPKTTASPLRFQRLKIVDLGSGKISVPCQSCEVMERMLAWSEKGEEVLVFARQGDVPFTAGRFWRFAVKGEAKALDLGALLPDFGPTYDTQGFARGEWLDGDPVVAARPRGGGRADYWRISQKGLQNLTACLPDEAETLGVSAKAWAVAAGAKVWRVTSSGCQPWGVESSKVRSLGTRPPGFRGDQNFVPRLNQLALSDDAAPTGTVQKIRDAHGVQTVSWTPRAGSPKVLVRVNAALAEVEFAQPIEIRHKGLDGKDLVSWLYLPPHPKPGGDKPPVVVLPYPESPVNPSNALAPGRLYL</sequence>
<comment type="caution">
    <text evidence="1">The sequence shown here is derived from an EMBL/GenBank/DDBJ whole genome shotgun (WGS) entry which is preliminary data.</text>
</comment>
<name>A0A258CND5_CAUVI</name>
<accession>A0A258CND5</accession>
<organism evidence="1 2">
    <name type="scientific">Caulobacter vibrioides</name>
    <name type="common">Caulobacter crescentus</name>
    <dbReference type="NCBI Taxonomy" id="155892"/>
    <lineage>
        <taxon>Bacteria</taxon>
        <taxon>Pseudomonadati</taxon>
        <taxon>Pseudomonadota</taxon>
        <taxon>Alphaproteobacteria</taxon>
        <taxon>Caulobacterales</taxon>
        <taxon>Caulobacteraceae</taxon>
        <taxon>Caulobacter</taxon>
    </lineage>
</organism>
<reference evidence="1 2" key="1">
    <citation type="submission" date="2017-03" db="EMBL/GenBank/DDBJ databases">
        <title>Lifting the veil on microbial sulfur biogeochemistry in mining wastewaters.</title>
        <authorList>
            <person name="Kantor R.S."/>
            <person name="Colenbrander Nelson T."/>
            <person name="Marshall S."/>
            <person name="Bennett D."/>
            <person name="Apte S."/>
            <person name="Camacho D."/>
            <person name="Thomas B.C."/>
            <person name="Warren L.A."/>
            <person name="Banfield J.F."/>
        </authorList>
    </citation>
    <scope>NUCLEOTIDE SEQUENCE [LARGE SCALE GENOMIC DNA]</scope>
    <source>
        <strain evidence="1">32-67-7</strain>
    </source>
</reference>
<dbReference type="EMBL" id="NCDQ01000709">
    <property type="protein sequence ID" value="OYW97149.1"/>
    <property type="molecule type" value="Genomic_DNA"/>
</dbReference>